<organism evidence="2 3">
    <name type="scientific">Albula glossodonta</name>
    <name type="common">roundjaw bonefish</name>
    <dbReference type="NCBI Taxonomy" id="121402"/>
    <lineage>
        <taxon>Eukaryota</taxon>
        <taxon>Metazoa</taxon>
        <taxon>Chordata</taxon>
        <taxon>Craniata</taxon>
        <taxon>Vertebrata</taxon>
        <taxon>Euteleostomi</taxon>
        <taxon>Actinopterygii</taxon>
        <taxon>Neopterygii</taxon>
        <taxon>Teleostei</taxon>
        <taxon>Albuliformes</taxon>
        <taxon>Albulidae</taxon>
        <taxon>Albula</taxon>
    </lineage>
</organism>
<protein>
    <recommendedName>
        <fullName evidence="1">Transglutaminase C-terminal domain-containing protein</fullName>
    </recommendedName>
</protein>
<dbReference type="GO" id="GO:0005739">
    <property type="term" value="C:mitochondrion"/>
    <property type="evidence" value="ECO:0007669"/>
    <property type="project" value="TreeGrafter"/>
</dbReference>
<dbReference type="InterPro" id="IPR036985">
    <property type="entry name" value="Transglutaminase-like_sf"/>
</dbReference>
<dbReference type="InterPro" id="IPR008958">
    <property type="entry name" value="Transglutaminase_C"/>
</dbReference>
<proteinExistence type="predicted"/>
<dbReference type="SUPFAM" id="SSF54001">
    <property type="entry name" value="Cysteine proteinases"/>
    <property type="match status" value="1"/>
</dbReference>
<dbReference type="InterPro" id="IPR013783">
    <property type="entry name" value="Ig-like_fold"/>
</dbReference>
<dbReference type="Pfam" id="PF00927">
    <property type="entry name" value="Transglut_C"/>
    <property type="match status" value="1"/>
</dbReference>
<reference evidence="2" key="1">
    <citation type="thesis" date="2021" institute="BYU ScholarsArchive" country="Provo, UT, USA">
        <title>Applications of and Algorithms for Genome Assembly and Genomic Analyses with an Emphasis on Marine Teleosts.</title>
        <authorList>
            <person name="Pickett B.D."/>
        </authorList>
    </citation>
    <scope>NUCLEOTIDE SEQUENCE</scope>
    <source>
        <strain evidence="2">HI-2016</strain>
    </source>
</reference>
<dbReference type="PANTHER" id="PTHR11590:SF6">
    <property type="entry name" value="PROTEIN-GLUTAMINE GAMMA-GLUTAMYLTRANSFERASE 2"/>
    <property type="match status" value="1"/>
</dbReference>
<dbReference type="Proteomes" id="UP000824540">
    <property type="component" value="Unassembled WGS sequence"/>
</dbReference>
<name>A0A8T2NKU6_9TELE</name>
<keyword evidence="3" id="KW-1185">Reference proteome</keyword>
<dbReference type="EMBL" id="JAFBMS010000041">
    <property type="protein sequence ID" value="KAG9340664.1"/>
    <property type="molecule type" value="Genomic_DNA"/>
</dbReference>
<evidence type="ECO:0000313" key="2">
    <source>
        <dbReference type="EMBL" id="KAG9340664.1"/>
    </source>
</evidence>
<dbReference type="AlphaFoldDB" id="A0A8T2NKU6"/>
<dbReference type="GO" id="GO:0003810">
    <property type="term" value="F:protein-glutamine gamma-glutamyltransferase activity"/>
    <property type="evidence" value="ECO:0007669"/>
    <property type="project" value="InterPro"/>
</dbReference>
<dbReference type="InterPro" id="IPR036238">
    <property type="entry name" value="Transglutaminase_C_sf"/>
</dbReference>
<accession>A0A8T2NKU6</accession>
<sequence>MRRPDLSADSFYDGWQVLDPTPQELSEGTHCCGPAPVKAVLEGHTNLKYDLPFVFAEVNADRVTWLVAADGSKRSVMADSASIGRNISTKAVGSYCRSNISSDYKYPEGSAREEEVFNEASRRGNKHIQQQPSTVQGRQKIGMRIDLCGKPINGTDIDLTLVLKNDVPRPRSLEIHTNAQAMFYNGMLSTDICTEVKQVQLPPNREHILGTNNIKVTAVAIDKEDRDSVYLAERNIEPENPSLTISVSMKHCTITE</sequence>
<dbReference type="PANTHER" id="PTHR11590">
    <property type="entry name" value="PROTEIN-GLUTAMINE GAMMA-GLUTAMYLTRANSFERASE"/>
    <property type="match status" value="1"/>
</dbReference>
<evidence type="ECO:0000313" key="3">
    <source>
        <dbReference type="Proteomes" id="UP000824540"/>
    </source>
</evidence>
<dbReference type="Gene3D" id="3.90.260.10">
    <property type="entry name" value="Transglutaminase-like"/>
    <property type="match status" value="1"/>
</dbReference>
<evidence type="ECO:0000259" key="1">
    <source>
        <dbReference type="Pfam" id="PF00927"/>
    </source>
</evidence>
<dbReference type="Gene3D" id="2.60.40.10">
    <property type="entry name" value="Immunoglobulins"/>
    <property type="match status" value="1"/>
</dbReference>
<gene>
    <name evidence="2" type="ORF">JZ751_021220</name>
</gene>
<dbReference type="InterPro" id="IPR038765">
    <property type="entry name" value="Papain-like_cys_pep_sf"/>
</dbReference>
<comment type="caution">
    <text evidence="2">The sequence shown here is derived from an EMBL/GenBank/DDBJ whole genome shotgun (WGS) entry which is preliminary data.</text>
</comment>
<feature type="domain" description="Transglutaminase C-terminal" evidence="1">
    <location>
        <begin position="142"/>
        <end position="207"/>
    </location>
</feature>
<dbReference type="OrthoDB" id="8963057at2759"/>
<dbReference type="SUPFAM" id="SSF49309">
    <property type="entry name" value="Transglutaminase, two C-terminal domains"/>
    <property type="match status" value="1"/>
</dbReference>
<dbReference type="InterPro" id="IPR050779">
    <property type="entry name" value="Transglutaminase"/>
</dbReference>